<dbReference type="STRING" id="1122180.Lokhon_02938"/>
<comment type="caution">
    <text evidence="2">The sequence shown here is derived from an EMBL/GenBank/DDBJ whole genome shotgun (WGS) entry which is preliminary data.</text>
</comment>
<protein>
    <recommendedName>
        <fullName evidence="4">Lipoprotein</fullName>
    </recommendedName>
</protein>
<feature type="chain" id="PRO_5001495731" description="Lipoprotein" evidence="1">
    <location>
        <begin position="24"/>
        <end position="115"/>
    </location>
</feature>
<dbReference type="OrthoDB" id="7875834at2"/>
<dbReference type="HOGENOM" id="CLU_2105982_0_0_5"/>
<dbReference type="EMBL" id="APGJ01000007">
    <property type="protein sequence ID" value="EYD71290.1"/>
    <property type="molecule type" value="Genomic_DNA"/>
</dbReference>
<dbReference type="AlphaFoldDB" id="A0A017HAE6"/>
<feature type="signal peptide" evidence="1">
    <location>
        <begin position="1"/>
        <end position="23"/>
    </location>
</feature>
<evidence type="ECO:0000313" key="3">
    <source>
        <dbReference type="Proteomes" id="UP000025047"/>
    </source>
</evidence>
<reference evidence="2 3" key="1">
    <citation type="submission" date="2013-03" db="EMBL/GenBank/DDBJ databases">
        <authorList>
            <person name="Fiebig A."/>
            <person name="Goeker M."/>
            <person name="Klenk H.-P.P."/>
        </authorList>
    </citation>
    <scope>NUCLEOTIDE SEQUENCE [LARGE SCALE GENOMIC DNA]</scope>
    <source>
        <strain evidence="2 3">DSM 17492</strain>
    </source>
</reference>
<dbReference type="eggNOG" id="ENOG5034BMD">
    <property type="taxonomic scope" value="Bacteria"/>
</dbReference>
<sequence length="115" mass="11775">MTAMRMTMALMGLAALGACTAGAQIGNYGAQGRVGSVGQASARTETPAPMTPDDRLVAAIEAQGCAITSDNVAQVLLKANLTQQQLLELGPQLTAQGRAEVTDDGTIRVLTSNCI</sequence>
<gene>
    <name evidence="2" type="ORF">Lokhon_02938</name>
</gene>
<evidence type="ECO:0008006" key="4">
    <source>
        <dbReference type="Google" id="ProtNLM"/>
    </source>
</evidence>
<dbReference type="Proteomes" id="UP000025047">
    <property type="component" value="Unassembled WGS sequence"/>
</dbReference>
<dbReference type="PROSITE" id="PS51257">
    <property type="entry name" value="PROKAR_LIPOPROTEIN"/>
    <property type="match status" value="1"/>
</dbReference>
<organism evidence="2 3">
    <name type="scientific">Limimaricola hongkongensis DSM 17492</name>
    <dbReference type="NCBI Taxonomy" id="1122180"/>
    <lineage>
        <taxon>Bacteria</taxon>
        <taxon>Pseudomonadati</taxon>
        <taxon>Pseudomonadota</taxon>
        <taxon>Alphaproteobacteria</taxon>
        <taxon>Rhodobacterales</taxon>
        <taxon>Paracoccaceae</taxon>
        <taxon>Limimaricola</taxon>
    </lineage>
</organism>
<evidence type="ECO:0000256" key="1">
    <source>
        <dbReference type="SAM" id="SignalP"/>
    </source>
</evidence>
<accession>A0A017HAE6</accession>
<proteinExistence type="predicted"/>
<name>A0A017HAE6_9RHOB</name>
<dbReference type="PATRIC" id="fig|1122180.6.peg.2918"/>
<keyword evidence="1" id="KW-0732">Signal</keyword>
<evidence type="ECO:0000313" key="2">
    <source>
        <dbReference type="EMBL" id="EYD71290.1"/>
    </source>
</evidence>
<keyword evidence="3" id="KW-1185">Reference proteome</keyword>